<dbReference type="GO" id="GO:0005764">
    <property type="term" value="C:lysosome"/>
    <property type="evidence" value="ECO:0007669"/>
    <property type="project" value="TreeGrafter"/>
</dbReference>
<dbReference type="InterPro" id="IPR017853">
    <property type="entry name" value="GH"/>
</dbReference>
<dbReference type="InterPro" id="IPR000933">
    <property type="entry name" value="Glyco_hydro_29"/>
</dbReference>
<keyword evidence="4 8" id="KW-0732">Signal</keyword>
<dbReference type="PANTHER" id="PTHR10030:SF37">
    <property type="entry name" value="ALPHA-L-FUCOSIDASE-RELATED"/>
    <property type="match status" value="1"/>
</dbReference>
<gene>
    <name evidence="10" type="ORF">GTC17254_14310</name>
</gene>
<dbReference type="SMART" id="SM00812">
    <property type="entry name" value="Alpha_L_fucos"/>
    <property type="match status" value="1"/>
</dbReference>
<sequence>MLKHLLLSALCAVVSLQASAQGDVYERSKTYEWPTDQLVINKLHQWQDQKFGVLFHWGIYSVPGMVESWAICDEDWVTRDTTMTYQQYKDWYWGLADKFNPVKFNPDQWASVMDDAGMKYMIFTTKHHDGFCMFDSKYTDYSIAHHAFKDNPKRDVLKYVLEAFRKKDFMIGTYFSKPDWHSQYYWWDVYPQKARNVNYDIKKWPWRWNQFKQYTYNQMNEILSRYGKVDILWMDGGWVCKENNQDIDMPRIAEMARRNQPGLIMVDRTIHGPYENYQTPERTIPETQLNFPWESCITLTNDWGWVPRPTWKSPMKVVNILTEIVAKGGNLVLGVGPTPEGLIQPEAAERLHKIGNWMRANGKAIYNTVTTPNYHDGNVWFTANKDGRTLYAIYTLADGETLPSQIHWKGNLPKGKVVLLSNGKALKTKVKDGEVTVTLPKGMKQESFAMTFRLS</sequence>
<evidence type="ECO:0000256" key="8">
    <source>
        <dbReference type="SAM" id="SignalP"/>
    </source>
</evidence>
<dbReference type="EMBL" id="AP035786">
    <property type="protein sequence ID" value="BFO73834.1"/>
    <property type="molecule type" value="Genomic_DNA"/>
</dbReference>
<comment type="function">
    <text evidence="1">Alpha-L-fucosidase is responsible for hydrolyzing the alpha-1,6-linked fucose joined to the reducing-end N-acetylglucosamine of the carbohydrate moieties of glycoproteins.</text>
</comment>
<feature type="site" description="May be important for catalysis" evidence="7">
    <location>
        <position position="296"/>
    </location>
</feature>
<dbReference type="PIRSF" id="PIRSF001092">
    <property type="entry name" value="Alpha-L-fucosidase"/>
    <property type="match status" value="1"/>
</dbReference>
<dbReference type="PANTHER" id="PTHR10030">
    <property type="entry name" value="ALPHA-L-FUCOSIDASE"/>
    <property type="match status" value="1"/>
</dbReference>
<dbReference type="InterPro" id="IPR057739">
    <property type="entry name" value="Glyco_hydro_29_N"/>
</dbReference>
<dbReference type="InterPro" id="IPR016286">
    <property type="entry name" value="FUC_metazoa-typ"/>
</dbReference>
<evidence type="ECO:0000256" key="4">
    <source>
        <dbReference type="ARBA" id="ARBA00022729"/>
    </source>
</evidence>
<evidence type="ECO:0000256" key="5">
    <source>
        <dbReference type="ARBA" id="ARBA00022801"/>
    </source>
</evidence>
<protein>
    <recommendedName>
        <fullName evidence="3">alpha-L-fucosidase</fullName>
        <ecNumber evidence="3">3.2.1.51</ecNumber>
    </recommendedName>
</protein>
<feature type="chain" id="PRO_5044323861" description="alpha-L-fucosidase" evidence="8">
    <location>
        <begin position="21"/>
        <end position="455"/>
    </location>
</feature>
<dbReference type="AlphaFoldDB" id="A0AB33J332"/>
<accession>A0AB33J332</accession>
<evidence type="ECO:0000256" key="7">
    <source>
        <dbReference type="PIRSR" id="PIRSR001092-1"/>
    </source>
</evidence>
<reference evidence="10" key="1">
    <citation type="submission" date="2024-07" db="EMBL/GenBank/DDBJ databases">
        <title>Complete genome sequence of Prevotella sp. YM-2024 GTC17254.</title>
        <authorList>
            <person name="Hayashi M."/>
            <person name="Muto Y."/>
            <person name="Tanaka K."/>
            <person name="Niwa H."/>
        </authorList>
    </citation>
    <scope>NUCLEOTIDE SEQUENCE</scope>
    <source>
        <strain evidence="10">GTC17254</strain>
    </source>
</reference>
<dbReference type="EC" id="3.2.1.51" evidence="3"/>
<dbReference type="SUPFAM" id="SSF51445">
    <property type="entry name" value="(Trans)glycosidases"/>
    <property type="match status" value="1"/>
</dbReference>
<organism evidence="10">
    <name type="scientific">Prevotella sp. GTC17254</name>
    <dbReference type="NCBI Taxonomy" id="3236794"/>
    <lineage>
        <taxon>Bacteria</taxon>
        <taxon>Pseudomonadati</taxon>
        <taxon>Bacteroidota</taxon>
        <taxon>Bacteroidia</taxon>
        <taxon>Bacteroidales</taxon>
        <taxon>Prevotellaceae</taxon>
        <taxon>Prevotella</taxon>
    </lineage>
</organism>
<dbReference type="Gene3D" id="3.20.20.80">
    <property type="entry name" value="Glycosidases"/>
    <property type="match status" value="1"/>
</dbReference>
<feature type="signal peptide" evidence="8">
    <location>
        <begin position="1"/>
        <end position="20"/>
    </location>
</feature>
<keyword evidence="6" id="KW-0326">Glycosidase</keyword>
<evidence type="ECO:0000256" key="2">
    <source>
        <dbReference type="ARBA" id="ARBA00007951"/>
    </source>
</evidence>
<keyword evidence="5" id="KW-0378">Hydrolase</keyword>
<feature type="domain" description="Glycoside hydrolase family 29 N-terminal" evidence="9">
    <location>
        <begin position="25"/>
        <end position="363"/>
    </location>
</feature>
<evidence type="ECO:0000256" key="1">
    <source>
        <dbReference type="ARBA" id="ARBA00004071"/>
    </source>
</evidence>
<proteinExistence type="inferred from homology"/>
<dbReference type="PRINTS" id="PR00741">
    <property type="entry name" value="GLHYDRLASE29"/>
</dbReference>
<dbReference type="GO" id="GO:0006004">
    <property type="term" value="P:fucose metabolic process"/>
    <property type="evidence" value="ECO:0007669"/>
    <property type="project" value="InterPro"/>
</dbReference>
<evidence type="ECO:0000259" key="9">
    <source>
        <dbReference type="Pfam" id="PF01120"/>
    </source>
</evidence>
<comment type="similarity">
    <text evidence="2">Belongs to the glycosyl hydrolase 29 family.</text>
</comment>
<evidence type="ECO:0000313" key="10">
    <source>
        <dbReference type="EMBL" id="BFO73834.1"/>
    </source>
</evidence>
<evidence type="ECO:0000256" key="3">
    <source>
        <dbReference type="ARBA" id="ARBA00012662"/>
    </source>
</evidence>
<name>A0AB33J332_9BACT</name>
<evidence type="ECO:0000256" key="6">
    <source>
        <dbReference type="ARBA" id="ARBA00023295"/>
    </source>
</evidence>
<dbReference type="GO" id="GO:0016139">
    <property type="term" value="P:glycoside catabolic process"/>
    <property type="evidence" value="ECO:0007669"/>
    <property type="project" value="TreeGrafter"/>
</dbReference>
<dbReference type="Pfam" id="PF01120">
    <property type="entry name" value="Alpha_L_fucos"/>
    <property type="match status" value="1"/>
</dbReference>
<dbReference type="GO" id="GO:0004560">
    <property type="term" value="F:alpha-L-fucosidase activity"/>
    <property type="evidence" value="ECO:0007669"/>
    <property type="project" value="InterPro"/>
</dbReference>